<evidence type="ECO:0000313" key="9">
    <source>
        <dbReference type="Proteomes" id="UP000035680"/>
    </source>
</evidence>
<evidence type="ECO:0000256" key="2">
    <source>
        <dbReference type="ARBA" id="ARBA00022737"/>
    </source>
</evidence>
<evidence type="ECO:0000259" key="8">
    <source>
        <dbReference type="PROSITE" id="PS51303"/>
    </source>
</evidence>
<feature type="domain" description="LIM zinc-binding" evidence="7">
    <location>
        <begin position="193"/>
        <end position="253"/>
    </location>
</feature>
<evidence type="ECO:0000256" key="1">
    <source>
        <dbReference type="ARBA" id="ARBA00022723"/>
    </source>
</evidence>
<dbReference type="STRING" id="75913.A0A0K0EXQ9"/>
<name>A0A0K0EXQ9_STRVS</name>
<reference evidence="10" key="2">
    <citation type="submission" date="2015-08" db="UniProtKB">
        <authorList>
            <consortium name="WormBaseParasite"/>
        </authorList>
    </citation>
    <scope>IDENTIFICATION</scope>
</reference>
<evidence type="ECO:0000256" key="6">
    <source>
        <dbReference type="SAM" id="MobiDB-lite"/>
    </source>
</evidence>
<dbReference type="PANTHER" id="PTHR24211:SF20">
    <property type="entry name" value="PROTEIN ESPINAS-RELATED"/>
    <property type="match status" value="1"/>
</dbReference>
<protein>
    <submittedName>
        <fullName evidence="10">Prickle-like protein 2</fullName>
    </submittedName>
</protein>
<sequence>MAGVCSAGAASLVRIYADNRTQNNSDDDSGCSLEEYVWVPEGVQPDMIHMYFSSLPDNRIPYANSPGEKWRNEQLIYQNPPQDSHAKYCGYLSLSEERELQSFVERREDECLGRGIVAFVPNINSSPLKCHFCKGNFKKNEIAIKANNFDKNIFWHPKCFQCNHCEELLVDLVYYKYEQNIYCGRHHAELFKPRCSKCDELIFSYECTEAEGHVWHMKHFICVSCDCQLGGQKYLMKDEQPFCIPCYNNSYNLITCNTCQKEIISDKPHITQSTFHWHADERCFCCSVCDKNLLGKRYTFVYSQLFCEREACRRMERAMSQQSSSSVPSLLSNGHSGGIKSKTSNESSPNLQNHNLTFDSQASTVSIKSSKSLPSSKDKQVVVKTEEENNGKDGGGENIYETLLPCSSSNSSSRGSLIYPSSVTYCNYYASEKNYPPQPPISSHPTKQGVRFMEDTKSYPKNTKQQNVTKVNNTKYDHPKVVGEENHYDNDPTLDYCSSSDSDPDDEYLTNYLAVSMDTCKISSKGHPKSNITQHPFNNPFIKMEMYDKQKVLTKQISKSSYNVPTSVIKPKKAKKKNSGRSCIVS</sequence>
<dbReference type="InterPro" id="IPR033723">
    <property type="entry name" value="PET_prickle"/>
</dbReference>
<dbReference type="Pfam" id="PF06297">
    <property type="entry name" value="PET"/>
    <property type="match status" value="1"/>
</dbReference>
<evidence type="ECO:0000259" key="7">
    <source>
        <dbReference type="PROSITE" id="PS50023"/>
    </source>
</evidence>
<evidence type="ECO:0000256" key="5">
    <source>
        <dbReference type="PROSITE-ProRule" id="PRU00125"/>
    </source>
</evidence>
<keyword evidence="3 5" id="KW-0862">Zinc</keyword>
<keyword evidence="1 5" id="KW-0479">Metal-binding</keyword>
<dbReference type="AlphaFoldDB" id="A0A0K0EXQ9"/>
<feature type="region of interest" description="Disordered" evidence="6">
    <location>
        <begin position="367"/>
        <end position="398"/>
    </location>
</feature>
<dbReference type="PROSITE" id="PS50023">
    <property type="entry name" value="LIM_DOMAIN_2"/>
    <property type="match status" value="3"/>
</dbReference>
<dbReference type="PROSITE" id="PS00478">
    <property type="entry name" value="LIM_DOMAIN_1"/>
    <property type="match status" value="1"/>
</dbReference>
<dbReference type="Pfam" id="PF00412">
    <property type="entry name" value="LIM"/>
    <property type="match status" value="2"/>
</dbReference>
<organism evidence="9 10">
    <name type="scientific">Strongyloides venezuelensis</name>
    <name type="common">Threadworm</name>
    <dbReference type="NCBI Taxonomy" id="75913"/>
    <lineage>
        <taxon>Eukaryota</taxon>
        <taxon>Metazoa</taxon>
        <taxon>Ecdysozoa</taxon>
        <taxon>Nematoda</taxon>
        <taxon>Chromadorea</taxon>
        <taxon>Rhabditida</taxon>
        <taxon>Tylenchina</taxon>
        <taxon>Panagrolaimomorpha</taxon>
        <taxon>Strongyloidoidea</taxon>
        <taxon>Strongyloididae</taxon>
        <taxon>Strongyloides</taxon>
    </lineage>
</organism>
<evidence type="ECO:0000256" key="4">
    <source>
        <dbReference type="ARBA" id="ARBA00023038"/>
    </source>
</evidence>
<dbReference type="FunFam" id="2.10.110.10:FF:000005">
    <property type="entry name" value="Testin isoform 1"/>
    <property type="match status" value="1"/>
</dbReference>
<reference evidence="9" key="1">
    <citation type="submission" date="2014-07" db="EMBL/GenBank/DDBJ databases">
        <authorList>
            <person name="Martin A.A"/>
            <person name="De Silva N."/>
        </authorList>
    </citation>
    <scope>NUCLEOTIDE SEQUENCE</scope>
</reference>
<feature type="compositionally biased region" description="Polar residues" evidence="6">
    <location>
        <begin position="341"/>
        <end position="355"/>
    </location>
</feature>
<dbReference type="InterPro" id="IPR001781">
    <property type="entry name" value="Znf_LIM"/>
</dbReference>
<dbReference type="Gene3D" id="2.10.110.10">
    <property type="entry name" value="Cysteine Rich Protein"/>
    <property type="match status" value="3"/>
</dbReference>
<dbReference type="PANTHER" id="PTHR24211">
    <property type="entry name" value="LIM DOMAIN-CONTAINING PROTEIN"/>
    <property type="match status" value="1"/>
</dbReference>
<dbReference type="PROSITE" id="PS51303">
    <property type="entry name" value="PET"/>
    <property type="match status" value="1"/>
</dbReference>
<dbReference type="InterPro" id="IPR047120">
    <property type="entry name" value="Pk/Esn/Tes"/>
</dbReference>
<dbReference type="SMART" id="SM00132">
    <property type="entry name" value="LIM"/>
    <property type="match status" value="3"/>
</dbReference>
<dbReference type="GO" id="GO:0008270">
    <property type="term" value="F:zinc ion binding"/>
    <property type="evidence" value="ECO:0007669"/>
    <property type="project" value="InterPro"/>
</dbReference>
<feature type="domain" description="LIM zinc-binding" evidence="7">
    <location>
        <begin position="254"/>
        <end position="317"/>
    </location>
</feature>
<evidence type="ECO:0000313" key="10">
    <source>
        <dbReference type="WBParaSite" id="SVE_0131400.1"/>
    </source>
</evidence>
<dbReference type="InterPro" id="IPR010442">
    <property type="entry name" value="PET_domain"/>
</dbReference>
<keyword evidence="2" id="KW-0677">Repeat</keyword>
<dbReference type="CDD" id="cd09341">
    <property type="entry name" value="LIM2_Testin_like"/>
    <property type="match status" value="1"/>
</dbReference>
<feature type="domain" description="LIM zinc-binding" evidence="7">
    <location>
        <begin position="128"/>
        <end position="192"/>
    </location>
</feature>
<keyword evidence="4 5" id="KW-0440">LIM domain</keyword>
<accession>A0A0K0EXQ9</accession>
<feature type="compositionally biased region" description="Low complexity" evidence="6">
    <location>
        <begin position="323"/>
        <end position="332"/>
    </location>
</feature>
<proteinExistence type="predicted"/>
<feature type="domain" description="PET" evidence="8">
    <location>
        <begin position="17"/>
        <end position="125"/>
    </location>
</feature>
<feature type="region of interest" description="Disordered" evidence="6">
    <location>
        <begin position="323"/>
        <end position="355"/>
    </location>
</feature>
<dbReference type="WBParaSite" id="SVE_0131400.1">
    <property type="protein sequence ID" value="SVE_0131400.1"/>
    <property type="gene ID" value="SVE_0131400"/>
</dbReference>
<dbReference type="SUPFAM" id="SSF57716">
    <property type="entry name" value="Glucocorticoid receptor-like (DNA-binding domain)"/>
    <property type="match status" value="2"/>
</dbReference>
<dbReference type="CDD" id="cd09827">
    <property type="entry name" value="PET_Prickle"/>
    <property type="match status" value="1"/>
</dbReference>
<dbReference type="Proteomes" id="UP000035680">
    <property type="component" value="Unassembled WGS sequence"/>
</dbReference>
<evidence type="ECO:0000256" key="3">
    <source>
        <dbReference type="ARBA" id="ARBA00022833"/>
    </source>
</evidence>
<feature type="compositionally biased region" description="Basic and acidic residues" evidence="6">
    <location>
        <begin position="376"/>
        <end position="395"/>
    </location>
</feature>
<keyword evidence="9" id="KW-1185">Reference proteome</keyword>